<dbReference type="PANTHER" id="PTHR32089:SF112">
    <property type="entry name" value="LYSOZYME-LIKE PROTEIN-RELATED"/>
    <property type="match status" value="1"/>
</dbReference>
<evidence type="ECO:0000256" key="3">
    <source>
        <dbReference type="ARBA" id="ARBA00023224"/>
    </source>
</evidence>
<name>A0A9X5ARR4_9BRAD</name>
<evidence type="ECO:0000313" key="10">
    <source>
        <dbReference type="EMBL" id="MTW15634.1"/>
    </source>
</evidence>
<evidence type="ECO:0000256" key="1">
    <source>
        <dbReference type="ARBA" id="ARBA00004429"/>
    </source>
</evidence>
<evidence type="ECO:0000259" key="7">
    <source>
        <dbReference type="PROSITE" id="PS50111"/>
    </source>
</evidence>
<keyword evidence="6" id="KW-0812">Transmembrane</keyword>
<feature type="domain" description="T-SNARE coiled-coil homology" evidence="8">
    <location>
        <begin position="754"/>
        <end position="816"/>
    </location>
</feature>
<evidence type="ECO:0000256" key="2">
    <source>
        <dbReference type="ARBA" id="ARBA00022519"/>
    </source>
</evidence>
<gene>
    <name evidence="10" type="ORF">GJ689_05370</name>
</gene>
<dbReference type="AlphaFoldDB" id="A0A9X5ARR4"/>
<proteinExistence type="inferred from homology"/>
<comment type="caution">
    <text evidence="10">The sequence shown here is derived from an EMBL/GenBank/DDBJ whole genome shotgun (WGS) entry which is preliminary data.</text>
</comment>
<dbReference type="PROSITE" id="PS50192">
    <property type="entry name" value="T_SNARE"/>
    <property type="match status" value="1"/>
</dbReference>
<dbReference type="SMART" id="SM00283">
    <property type="entry name" value="MA"/>
    <property type="match status" value="1"/>
</dbReference>
<dbReference type="SUPFAM" id="SSF58104">
    <property type="entry name" value="Methyl-accepting chemotaxis protein (MCP) signaling domain"/>
    <property type="match status" value="1"/>
</dbReference>
<evidence type="ECO:0000256" key="6">
    <source>
        <dbReference type="SAM" id="Phobius"/>
    </source>
</evidence>
<protein>
    <submittedName>
        <fullName evidence="10">Methyl-accepting chemotaxis protein</fullName>
    </submittedName>
</protein>
<dbReference type="Proteomes" id="UP000438991">
    <property type="component" value="Unassembled WGS sequence"/>
</dbReference>
<comment type="similarity">
    <text evidence="4">Belongs to the methyl-accepting chemotaxis (MCP) protein family.</text>
</comment>
<dbReference type="PROSITE" id="PS50111">
    <property type="entry name" value="CHEMOTAXIS_TRANSDUC_2"/>
    <property type="match status" value="1"/>
</dbReference>
<organism evidence="10 11">
    <name type="scientific">Rhodoplanes serenus</name>
    <dbReference type="NCBI Taxonomy" id="200615"/>
    <lineage>
        <taxon>Bacteria</taxon>
        <taxon>Pseudomonadati</taxon>
        <taxon>Pseudomonadota</taxon>
        <taxon>Alphaproteobacteria</taxon>
        <taxon>Hyphomicrobiales</taxon>
        <taxon>Nitrobacteraceae</taxon>
        <taxon>Rhodoplanes</taxon>
    </lineage>
</organism>
<evidence type="ECO:0000313" key="11">
    <source>
        <dbReference type="Proteomes" id="UP000438991"/>
    </source>
</evidence>
<dbReference type="GO" id="GO:0005886">
    <property type="term" value="C:plasma membrane"/>
    <property type="evidence" value="ECO:0007669"/>
    <property type="project" value="UniProtKB-SubCell"/>
</dbReference>
<feature type="transmembrane region" description="Helical" evidence="6">
    <location>
        <begin position="486"/>
        <end position="508"/>
    </location>
</feature>
<dbReference type="Gene3D" id="1.10.287.950">
    <property type="entry name" value="Methyl-accepting chemotaxis protein"/>
    <property type="match status" value="1"/>
</dbReference>
<comment type="subcellular location">
    <subcellularLocation>
        <location evidence="1">Cell inner membrane</location>
        <topology evidence="1">Multi-pass membrane protein</topology>
    </subcellularLocation>
</comment>
<keyword evidence="6" id="KW-0472">Membrane</keyword>
<dbReference type="InterPro" id="IPR000727">
    <property type="entry name" value="T_SNARE_dom"/>
</dbReference>
<dbReference type="InterPro" id="IPR003660">
    <property type="entry name" value="HAMP_dom"/>
</dbReference>
<keyword evidence="3 5" id="KW-0807">Transducer</keyword>
<dbReference type="GO" id="GO:0007165">
    <property type="term" value="P:signal transduction"/>
    <property type="evidence" value="ECO:0007669"/>
    <property type="project" value="UniProtKB-KW"/>
</dbReference>
<evidence type="ECO:0000259" key="9">
    <source>
        <dbReference type="PROSITE" id="PS50885"/>
    </source>
</evidence>
<dbReference type="PROSITE" id="PS50885">
    <property type="entry name" value="HAMP"/>
    <property type="match status" value="1"/>
</dbReference>
<dbReference type="Gene3D" id="6.10.340.10">
    <property type="match status" value="1"/>
</dbReference>
<dbReference type="InterPro" id="IPR004089">
    <property type="entry name" value="MCPsignal_dom"/>
</dbReference>
<reference evidence="10 11" key="1">
    <citation type="submission" date="2019-11" db="EMBL/GenBank/DDBJ databases">
        <title>Whole-genome sequence of Rhodoplanes serenus DSM 18633, type strain.</title>
        <authorList>
            <person name="Kyndt J.A."/>
            <person name="Meyer T.E."/>
        </authorList>
    </citation>
    <scope>NUCLEOTIDE SEQUENCE [LARGE SCALE GENOMIC DNA]</scope>
    <source>
        <strain evidence="10 11">DSM 18633</strain>
    </source>
</reference>
<keyword evidence="6" id="KW-1133">Transmembrane helix</keyword>
<keyword evidence="2" id="KW-1003">Cell membrane</keyword>
<evidence type="ECO:0000256" key="5">
    <source>
        <dbReference type="PROSITE-ProRule" id="PRU00284"/>
    </source>
</evidence>
<accession>A0A9X5ARR4</accession>
<feature type="domain" description="HAMP" evidence="9">
    <location>
        <begin position="508"/>
        <end position="561"/>
    </location>
</feature>
<dbReference type="EMBL" id="WNKV01000003">
    <property type="protein sequence ID" value="MTW15634.1"/>
    <property type="molecule type" value="Genomic_DNA"/>
</dbReference>
<evidence type="ECO:0000259" key="8">
    <source>
        <dbReference type="PROSITE" id="PS50192"/>
    </source>
</evidence>
<keyword evidence="2" id="KW-0997">Cell inner membrane</keyword>
<feature type="domain" description="Methyl-accepting transducer" evidence="7">
    <location>
        <begin position="595"/>
        <end position="838"/>
    </location>
</feature>
<sequence length="858" mass="90493">MIVPSLSGAVRTGPGLSSAFILASARVCGAGVRTLGGAVGGRTGAHRQCNCDYDGRGRDLGRLRRLSQGAGPGRGAGFARRPCDLIAHIHSAVPGVRGRWDEPPTRHGTITRKASDGGPVSAVGRAPGELFGRVRAPRSIRVFLHRRMRSRQHAIYPASSLPFVLSQKARARSLERRSGELDMRGLRLRVGAKLALSAIVAIVLVSAMVVNVVLDARRTTAATESALRRQKLAQDVGQAHVDVERMRAAYRAIKTARGMDEVDQAVAAFRTHAADAAGHLADMRAVVNRQENRDRLDKATSLLPAYRTAVDEIAAQQRRIFELWAARDQVLDAWNKRFAAFVGSPALAAQPNAAGVEALVREADSISKTARIVSWRYDATESTEQAARIPPLQKKAQEMLRRGREQIADDGLLAALDGLEAELGRFTEVIARTVEARSAQTRAFETRMQPLVAEMDGLLGAVSASTSEVVREEARQLITGIDRTSVLSLVLGLLIVAVMIGSAVFGALNIGRPLRRVGAVLHDLATGDRAVEIPYTARFDEIGEAARAAVAFRDNLVRIDELEAQRRLDEQRTAEDRHATLARLAGDFEAAIGPIVEHVSVAARDLEAAAGAMAGTAETTQGLAGSVASASEQASANVQSVASATNQMTSSVGEIGRQVQEATRIAGQAVAEARSTDERMTVLSQSAGRIGDVVKLITAIAEQTNLLALNATIEAARAGEAGKGFAVVAQEVKALAAQTGKATGEISGQIAGMQEATRDSVEAIKAIGGTIGHIAEIASSIAAAIEEQGAATAEIARNVHQAAQGTGEVARHISKVNEGAGQTGAASGRVLAEAQALAKDGQQLRDEVGRFLAAVRAA</sequence>
<dbReference type="Pfam" id="PF00015">
    <property type="entry name" value="MCPsignal"/>
    <property type="match status" value="1"/>
</dbReference>
<evidence type="ECO:0000256" key="4">
    <source>
        <dbReference type="ARBA" id="ARBA00029447"/>
    </source>
</evidence>
<feature type="transmembrane region" description="Helical" evidence="6">
    <location>
        <begin position="194"/>
        <end position="214"/>
    </location>
</feature>
<dbReference type="PANTHER" id="PTHR32089">
    <property type="entry name" value="METHYL-ACCEPTING CHEMOTAXIS PROTEIN MCPB"/>
    <property type="match status" value="1"/>
</dbReference>